<sequence length="217" mass="21857">MVQSITAQLTSRLCRLVNCRRFCTRGEGLGGLAFLQLLERAETCEDSRRAAVARLCAWAAGLGPRTAAAGPAPSPASRPDVGPPAEAAVAAAPAAAITAPDTAAAAAVAAAAAAAPDATSAARASAAAAALGTRTGVAPCGAGSIAALDRTTLAPEPDPEAAAMGGVNELLRLCARRGAVDDAMQILSALERRGLQPDTDTFRQLHDVFTYFPPPMT</sequence>
<dbReference type="Proteomes" id="UP001165080">
    <property type="component" value="Unassembled WGS sequence"/>
</dbReference>
<dbReference type="PROSITE" id="PS51375">
    <property type="entry name" value="PPR"/>
    <property type="match status" value="1"/>
</dbReference>
<dbReference type="InterPro" id="IPR002885">
    <property type="entry name" value="PPR_rpt"/>
</dbReference>
<gene>
    <name evidence="3" type="primary">PLESTBF000499</name>
    <name evidence="3" type="ORF">PLESTB_001014800</name>
</gene>
<organism evidence="3 4">
    <name type="scientific">Pleodorina starrii</name>
    <dbReference type="NCBI Taxonomy" id="330485"/>
    <lineage>
        <taxon>Eukaryota</taxon>
        <taxon>Viridiplantae</taxon>
        <taxon>Chlorophyta</taxon>
        <taxon>core chlorophytes</taxon>
        <taxon>Chlorophyceae</taxon>
        <taxon>CS clade</taxon>
        <taxon>Chlamydomonadales</taxon>
        <taxon>Volvocaceae</taxon>
        <taxon>Pleodorina</taxon>
    </lineage>
</organism>
<proteinExistence type="predicted"/>
<dbReference type="EMBL" id="BRXU01000013">
    <property type="protein sequence ID" value="GLC55688.1"/>
    <property type="molecule type" value="Genomic_DNA"/>
</dbReference>
<dbReference type="Gene3D" id="1.25.40.10">
    <property type="entry name" value="Tetratricopeptide repeat domain"/>
    <property type="match status" value="1"/>
</dbReference>
<evidence type="ECO:0000256" key="1">
    <source>
        <dbReference type="ARBA" id="ARBA00022737"/>
    </source>
</evidence>
<name>A0A9W6BPD5_9CHLO</name>
<comment type="caution">
    <text evidence="3">The sequence shown here is derived from an EMBL/GenBank/DDBJ whole genome shotgun (WGS) entry which is preliminary data.</text>
</comment>
<keyword evidence="1" id="KW-0677">Repeat</keyword>
<keyword evidence="4" id="KW-1185">Reference proteome</keyword>
<dbReference type="InterPro" id="IPR011990">
    <property type="entry name" value="TPR-like_helical_dom_sf"/>
</dbReference>
<dbReference type="AlphaFoldDB" id="A0A9W6BPD5"/>
<evidence type="ECO:0000256" key="2">
    <source>
        <dbReference type="PROSITE-ProRule" id="PRU00708"/>
    </source>
</evidence>
<evidence type="ECO:0000313" key="3">
    <source>
        <dbReference type="EMBL" id="GLC55688.1"/>
    </source>
</evidence>
<feature type="repeat" description="PPR" evidence="2">
    <location>
        <begin position="163"/>
        <end position="197"/>
    </location>
</feature>
<accession>A0A9W6BPD5</accession>
<protein>
    <submittedName>
        <fullName evidence="3">Uncharacterized protein</fullName>
    </submittedName>
</protein>
<reference evidence="3 4" key="1">
    <citation type="journal article" date="2023" name="Commun. Biol.">
        <title>Reorganization of the ancestral sex-determining regions during the evolution of trioecy in Pleodorina starrii.</title>
        <authorList>
            <person name="Takahashi K."/>
            <person name="Suzuki S."/>
            <person name="Kawai-Toyooka H."/>
            <person name="Yamamoto K."/>
            <person name="Hamaji T."/>
            <person name="Ootsuki R."/>
            <person name="Yamaguchi H."/>
            <person name="Kawachi M."/>
            <person name="Higashiyama T."/>
            <person name="Nozaki H."/>
        </authorList>
    </citation>
    <scope>NUCLEOTIDE SEQUENCE [LARGE SCALE GENOMIC DNA]</scope>
    <source>
        <strain evidence="3 4">NIES-4479</strain>
    </source>
</reference>
<evidence type="ECO:0000313" key="4">
    <source>
        <dbReference type="Proteomes" id="UP001165080"/>
    </source>
</evidence>